<organism evidence="2 3">
    <name type="scientific">Chlorobium limicola (strain DSM 245 / NBRC 103803 / 6330)</name>
    <dbReference type="NCBI Taxonomy" id="290315"/>
    <lineage>
        <taxon>Bacteria</taxon>
        <taxon>Pseudomonadati</taxon>
        <taxon>Chlorobiota</taxon>
        <taxon>Chlorobiia</taxon>
        <taxon>Chlorobiales</taxon>
        <taxon>Chlorobiaceae</taxon>
        <taxon>Chlorobium/Pelodictyon group</taxon>
        <taxon>Chlorobium</taxon>
    </lineage>
</organism>
<dbReference type="STRING" id="290315.Clim_1701"/>
<dbReference type="EMBL" id="CP001097">
    <property type="protein sequence ID" value="ACD90743.1"/>
    <property type="molecule type" value="Genomic_DNA"/>
</dbReference>
<evidence type="ECO:0000259" key="1">
    <source>
        <dbReference type="PROSITE" id="PS51724"/>
    </source>
</evidence>
<evidence type="ECO:0000313" key="2">
    <source>
        <dbReference type="EMBL" id="ACD90743.1"/>
    </source>
</evidence>
<reference evidence="2 3" key="1">
    <citation type="submission" date="2008-05" db="EMBL/GenBank/DDBJ databases">
        <title>Complete sequence of Chlorobium limicola DSM 245.</title>
        <authorList>
            <consortium name="US DOE Joint Genome Institute"/>
            <person name="Lucas S."/>
            <person name="Copeland A."/>
            <person name="Lapidus A."/>
            <person name="Glavina del Rio T."/>
            <person name="Dalin E."/>
            <person name="Tice H."/>
            <person name="Bruce D."/>
            <person name="Goodwin L."/>
            <person name="Pitluck S."/>
            <person name="Schmutz J."/>
            <person name="Larimer F."/>
            <person name="Land M."/>
            <person name="Hauser L."/>
            <person name="Kyrpides N."/>
            <person name="Ovchinnikova G."/>
            <person name="Zhao F."/>
            <person name="Li T."/>
            <person name="Liu Z."/>
            <person name="Overmann J."/>
            <person name="Bryant D.A."/>
            <person name="Richardson P."/>
        </authorList>
    </citation>
    <scope>NUCLEOTIDE SEQUENCE [LARGE SCALE GENOMIC DNA]</scope>
    <source>
        <strain evidence="3">DSM 245 / NBRC 103803 / 6330</strain>
    </source>
</reference>
<dbReference type="Gene3D" id="3.30.70.1070">
    <property type="entry name" value="Sporulation related repeat"/>
    <property type="match status" value="1"/>
</dbReference>
<gene>
    <name evidence="2" type="ordered locus">Clim_1701</name>
</gene>
<feature type="domain" description="SPOR" evidence="1">
    <location>
        <begin position="162"/>
        <end position="234"/>
    </location>
</feature>
<dbReference type="AlphaFoldDB" id="B3EE41"/>
<dbReference type="HOGENOM" id="CLU_078507_0_0_10"/>
<name>B3EE41_CHLL2</name>
<dbReference type="Pfam" id="PF05036">
    <property type="entry name" value="SPOR"/>
    <property type="match status" value="1"/>
</dbReference>
<sequence>MLSFHKVFILPVILLLLYICTIQGDLRAAQTSYAPQILQHVSEDKVYLLENIRKNITIPSEKLVVDALFSEDGPQAAYLYRKQLAEYPDPSLDELSRSRLSAYQYALNQPLAFPEAVPVIKSEQTITQQIQPAISNPAVKAKPPVTIPTNTQQEKTTLTSPASDAGLFVLQFGSFGNRENAERLADRVSVYGQISIIDKEGMHKVQQQKTYRSRSEAETAARNLPVTAVAVPLQ</sequence>
<dbReference type="Proteomes" id="UP000008841">
    <property type="component" value="Chromosome"/>
</dbReference>
<dbReference type="InterPro" id="IPR036680">
    <property type="entry name" value="SPOR-like_sf"/>
</dbReference>
<dbReference type="PROSITE" id="PS51724">
    <property type="entry name" value="SPOR"/>
    <property type="match status" value="1"/>
</dbReference>
<accession>B3EE41</accession>
<dbReference type="KEGG" id="cli:Clim_1701"/>
<dbReference type="OrthoDB" id="597560at2"/>
<evidence type="ECO:0000313" key="3">
    <source>
        <dbReference type="Proteomes" id="UP000008841"/>
    </source>
</evidence>
<proteinExistence type="predicted"/>
<dbReference type="eggNOG" id="COG3087">
    <property type="taxonomic scope" value="Bacteria"/>
</dbReference>
<dbReference type="GO" id="GO:0042834">
    <property type="term" value="F:peptidoglycan binding"/>
    <property type="evidence" value="ECO:0007669"/>
    <property type="project" value="InterPro"/>
</dbReference>
<protein>
    <submittedName>
        <fullName evidence="2">Sporulation domain protein</fullName>
    </submittedName>
</protein>
<dbReference type="InterPro" id="IPR007730">
    <property type="entry name" value="SPOR-like_dom"/>
</dbReference>
<dbReference type="SUPFAM" id="SSF110997">
    <property type="entry name" value="Sporulation related repeat"/>
    <property type="match status" value="1"/>
</dbReference>